<organism evidence="2 3">
    <name type="scientific">Vigna mungo</name>
    <name type="common">Black gram</name>
    <name type="synonym">Phaseolus mungo</name>
    <dbReference type="NCBI Taxonomy" id="3915"/>
    <lineage>
        <taxon>Eukaryota</taxon>
        <taxon>Viridiplantae</taxon>
        <taxon>Streptophyta</taxon>
        <taxon>Embryophyta</taxon>
        <taxon>Tracheophyta</taxon>
        <taxon>Spermatophyta</taxon>
        <taxon>Magnoliopsida</taxon>
        <taxon>eudicotyledons</taxon>
        <taxon>Gunneridae</taxon>
        <taxon>Pentapetalae</taxon>
        <taxon>rosids</taxon>
        <taxon>fabids</taxon>
        <taxon>Fabales</taxon>
        <taxon>Fabaceae</taxon>
        <taxon>Papilionoideae</taxon>
        <taxon>50 kb inversion clade</taxon>
        <taxon>NPAAA clade</taxon>
        <taxon>indigoferoid/millettioid clade</taxon>
        <taxon>Phaseoleae</taxon>
        <taxon>Vigna</taxon>
    </lineage>
</organism>
<dbReference type="EMBL" id="CP144699">
    <property type="protein sequence ID" value="WVZ18931.1"/>
    <property type="molecule type" value="Genomic_DNA"/>
</dbReference>
<proteinExistence type="predicted"/>
<sequence>MGWSEYVVLLLLSLSLLSVPMVRSETCGNDLFKTCLWSMLIIGLDGQLDPSCCPLLSEFSASEAYSCLGEAFVKSFVPGVIHRLRWTLNINATVSTIVSSCNLPDDDDGA</sequence>
<feature type="signal peptide" evidence="1">
    <location>
        <begin position="1"/>
        <end position="24"/>
    </location>
</feature>
<gene>
    <name evidence="2" type="ORF">V8G54_006253</name>
</gene>
<name>A0AAQ3S7U1_VIGMU</name>
<dbReference type="Proteomes" id="UP001374535">
    <property type="component" value="Chromosome 2"/>
</dbReference>
<evidence type="ECO:0000256" key="1">
    <source>
        <dbReference type="SAM" id="SignalP"/>
    </source>
</evidence>
<reference evidence="2 3" key="1">
    <citation type="journal article" date="2023" name="Life. Sci Alliance">
        <title>Evolutionary insights into 3D genome organization and epigenetic landscape of Vigna mungo.</title>
        <authorList>
            <person name="Junaid A."/>
            <person name="Singh B."/>
            <person name="Bhatia S."/>
        </authorList>
    </citation>
    <scope>NUCLEOTIDE SEQUENCE [LARGE SCALE GENOMIC DNA]</scope>
    <source>
        <strain evidence="2">Urdbean</strain>
    </source>
</reference>
<evidence type="ECO:0008006" key="4">
    <source>
        <dbReference type="Google" id="ProtNLM"/>
    </source>
</evidence>
<evidence type="ECO:0000313" key="3">
    <source>
        <dbReference type="Proteomes" id="UP001374535"/>
    </source>
</evidence>
<accession>A0AAQ3S7U1</accession>
<keyword evidence="1" id="KW-0732">Signal</keyword>
<feature type="chain" id="PRO_5043013402" description="Lipid transfer protein" evidence="1">
    <location>
        <begin position="25"/>
        <end position="110"/>
    </location>
</feature>
<evidence type="ECO:0000313" key="2">
    <source>
        <dbReference type="EMBL" id="WVZ18931.1"/>
    </source>
</evidence>
<protein>
    <recommendedName>
        <fullName evidence="4">Lipid transfer protein</fullName>
    </recommendedName>
</protein>
<dbReference type="AlphaFoldDB" id="A0AAQ3S7U1"/>
<keyword evidence="3" id="KW-1185">Reference proteome</keyword>